<gene>
    <name evidence="2" type="ORF">NTJ_09756</name>
</gene>
<sequence>MAIDKPTLFRHPEHAATGSPRTTNLETFSREFQEAYCSFLSTKTTPHNNSSDGGSRELECASIPCQSTIGPKAQPDSTGATETDG</sequence>
<evidence type="ECO:0000313" key="2">
    <source>
        <dbReference type="EMBL" id="BES96943.1"/>
    </source>
</evidence>
<accession>A0ABN7AXQ0</accession>
<proteinExistence type="predicted"/>
<name>A0ABN7AXQ0_9HEMI</name>
<organism evidence="2 3">
    <name type="scientific">Nesidiocoris tenuis</name>
    <dbReference type="NCBI Taxonomy" id="355587"/>
    <lineage>
        <taxon>Eukaryota</taxon>
        <taxon>Metazoa</taxon>
        <taxon>Ecdysozoa</taxon>
        <taxon>Arthropoda</taxon>
        <taxon>Hexapoda</taxon>
        <taxon>Insecta</taxon>
        <taxon>Pterygota</taxon>
        <taxon>Neoptera</taxon>
        <taxon>Paraneoptera</taxon>
        <taxon>Hemiptera</taxon>
        <taxon>Heteroptera</taxon>
        <taxon>Panheteroptera</taxon>
        <taxon>Cimicomorpha</taxon>
        <taxon>Miridae</taxon>
        <taxon>Dicyphina</taxon>
        <taxon>Nesidiocoris</taxon>
    </lineage>
</organism>
<feature type="region of interest" description="Disordered" evidence="1">
    <location>
        <begin position="42"/>
        <end position="85"/>
    </location>
</feature>
<protein>
    <submittedName>
        <fullName evidence="2">Uncharacterized protein</fullName>
    </submittedName>
</protein>
<dbReference type="Proteomes" id="UP001307889">
    <property type="component" value="Chromosome 7"/>
</dbReference>
<evidence type="ECO:0000313" key="3">
    <source>
        <dbReference type="Proteomes" id="UP001307889"/>
    </source>
</evidence>
<feature type="region of interest" description="Disordered" evidence="1">
    <location>
        <begin position="1"/>
        <end position="22"/>
    </location>
</feature>
<reference evidence="2 3" key="1">
    <citation type="submission" date="2023-09" db="EMBL/GenBank/DDBJ databases">
        <title>Nesidiocoris tenuis whole genome shotgun sequence.</title>
        <authorList>
            <person name="Shibata T."/>
            <person name="Shimoda M."/>
            <person name="Kobayashi T."/>
            <person name="Uehara T."/>
        </authorList>
    </citation>
    <scope>NUCLEOTIDE SEQUENCE [LARGE SCALE GENOMIC DNA]</scope>
    <source>
        <strain evidence="2 3">Japan</strain>
    </source>
</reference>
<feature type="compositionally biased region" description="Polar residues" evidence="1">
    <location>
        <begin position="42"/>
        <end position="53"/>
    </location>
</feature>
<evidence type="ECO:0000256" key="1">
    <source>
        <dbReference type="SAM" id="MobiDB-lite"/>
    </source>
</evidence>
<feature type="compositionally biased region" description="Polar residues" evidence="1">
    <location>
        <begin position="64"/>
        <end position="85"/>
    </location>
</feature>
<dbReference type="EMBL" id="AP028915">
    <property type="protein sequence ID" value="BES96943.1"/>
    <property type="molecule type" value="Genomic_DNA"/>
</dbReference>
<keyword evidence="3" id="KW-1185">Reference proteome</keyword>